<accession>A0A7J6USY6</accession>
<dbReference type="AlphaFoldDB" id="A0A7J6USY6"/>
<dbReference type="EMBL" id="JABWDY010043694">
    <property type="protein sequence ID" value="KAF5175703.1"/>
    <property type="molecule type" value="Genomic_DNA"/>
</dbReference>
<evidence type="ECO:0000313" key="1">
    <source>
        <dbReference type="EMBL" id="KAF5175703.1"/>
    </source>
</evidence>
<organism evidence="1 2">
    <name type="scientific">Thalictrum thalictroides</name>
    <name type="common">Rue-anemone</name>
    <name type="synonym">Anemone thalictroides</name>
    <dbReference type="NCBI Taxonomy" id="46969"/>
    <lineage>
        <taxon>Eukaryota</taxon>
        <taxon>Viridiplantae</taxon>
        <taxon>Streptophyta</taxon>
        <taxon>Embryophyta</taxon>
        <taxon>Tracheophyta</taxon>
        <taxon>Spermatophyta</taxon>
        <taxon>Magnoliopsida</taxon>
        <taxon>Ranunculales</taxon>
        <taxon>Ranunculaceae</taxon>
        <taxon>Thalictroideae</taxon>
        <taxon>Thalictrum</taxon>
    </lineage>
</organism>
<gene>
    <name evidence="1" type="ORF">FRX31_034710</name>
</gene>
<name>A0A7J6USY6_THATH</name>
<dbReference type="Proteomes" id="UP000554482">
    <property type="component" value="Unassembled WGS sequence"/>
</dbReference>
<comment type="caution">
    <text evidence="1">The sequence shown here is derived from an EMBL/GenBank/DDBJ whole genome shotgun (WGS) entry which is preliminary data.</text>
</comment>
<feature type="non-terminal residue" evidence="1">
    <location>
        <position position="1"/>
    </location>
</feature>
<keyword evidence="2" id="KW-1185">Reference proteome</keyword>
<evidence type="ECO:0000313" key="2">
    <source>
        <dbReference type="Proteomes" id="UP000554482"/>
    </source>
</evidence>
<protein>
    <submittedName>
        <fullName evidence="1">Uncharacterized protein</fullName>
    </submittedName>
</protein>
<feature type="non-terminal residue" evidence="1">
    <location>
        <position position="82"/>
    </location>
</feature>
<sequence length="82" mass="9498">KLDEVKVFRVLYGGTWEEGPPHLWPVRKYVPQQFRNGKVIPPEWVDDGITEFLSFKYVGAKSVESNMPWNGETASIIDIMSW</sequence>
<proteinExistence type="predicted"/>
<reference evidence="1 2" key="1">
    <citation type="submission" date="2020-06" db="EMBL/GenBank/DDBJ databases">
        <title>Transcriptomic and genomic resources for Thalictrum thalictroides and T. hernandezii: Facilitating candidate gene discovery in an emerging model plant lineage.</title>
        <authorList>
            <person name="Arias T."/>
            <person name="Riano-Pachon D.M."/>
            <person name="Di Stilio V.S."/>
        </authorList>
    </citation>
    <scope>NUCLEOTIDE SEQUENCE [LARGE SCALE GENOMIC DNA]</scope>
    <source>
        <strain evidence="2">cv. WT478/WT964</strain>
        <tissue evidence="1">Leaves</tissue>
    </source>
</reference>